<sequence>MLDTVGRNKERIAQYIKNQIEEDKIMDQMTLKEYFDPFNVEKKAILIAEWGYTRKADQIVRL</sequence>
<reference evidence="1 2" key="1">
    <citation type="submission" date="2013-11" db="EMBL/GenBank/DDBJ databases">
        <title>The Genome Sequence of Fusobacterium sp. 7_1.</title>
        <authorList>
            <consortium name="The Broad Institute Genome Sequencing Platform"/>
            <person name="Earl A."/>
            <person name="Ward D."/>
            <person name="Feldgarden M."/>
            <person name="Gevers D."/>
            <person name="Strauss J."/>
            <person name="Ambrose C.E."/>
            <person name="Allen-Vercoe E."/>
            <person name="Walker B."/>
            <person name="Young S.K."/>
            <person name="Zeng Q."/>
            <person name="Gargeya S."/>
            <person name="Fitzgerald M."/>
            <person name="Haas B."/>
            <person name="Abouelleil A."/>
            <person name="Alvarado L."/>
            <person name="Arachchi H.M."/>
            <person name="Berlin A.M."/>
            <person name="Chapman S.B."/>
            <person name="Goldberg J."/>
            <person name="Griggs A."/>
            <person name="Gujja S."/>
            <person name="Hansen M."/>
            <person name="Howarth C."/>
            <person name="Imamovic A."/>
            <person name="Larimer J."/>
            <person name="McCowen C."/>
            <person name="Montmayeur A."/>
            <person name="Murphy C."/>
            <person name="Neiman D."/>
            <person name="Pearson M."/>
            <person name="Priest M."/>
            <person name="Roberts A."/>
            <person name="Saif S."/>
            <person name="Shea T."/>
            <person name="Sisk P."/>
            <person name="Sykes S."/>
            <person name="Wortman J."/>
            <person name="Nusbaum C."/>
            <person name="Birren B."/>
        </authorList>
    </citation>
    <scope>NUCLEOTIDE SEQUENCE [LARGE SCALE GENOMIC DNA]</scope>
    <source>
        <strain evidence="1 2">7_1</strain>
    </source>
</reference>
<dbReference type="EMBL" id="CP007062">
    <property type="protein sequence ID" value="EEO42557.2"/>
    <property type="molecule type" value="Genomic_DNA"/>
</dbReference>
<gene>
    <name evidence="1" type="ORF">FSDG_01116</name>
</gene>
<dbReference type="AlphaFoldDB" id="A0A140PTV4"/>
<evidence type="ECO:0000313" key="2">
    <source>
        <dbReference type="Proteomes" id="UP000002799"/>
    </source>
</evidence>
<proteinExistence type="predicted"/>
<dbReference type="Proteomes" id="UP000002799">
    <property type="component" value="Chromosome"/>
</dbReference>
<accession>A0A140PTV4</accession>
<name>A0A140PTV4_9FUSO</name>
<dbReference type="eggNOG" id="COG1943">
    <property type="taxonomic scope" value="Bacteria"/>
</dbReference>
<organism evidence="1">
    <name type="scientific">Fusobacterium animalis 7_1</name>
    <dbReference type="NCBI Taxonomy" id="457405"/>
    <lineage>
        <taxon>Bacteria</taxon>
        <taxon>Fusobacteriati</taxon>
        <taxon>Fusobacteriota</taxon>
        <taxon>Fusobacteriia</taxon>
        <taxon>Fusobacteriales</taxon>
        <taxon>Fusobacteriaceae</taxon>
        <taxon>Fusobacterium</taxon>
    </lineage>
</organism>
<evidence type="ECO:0000313" key="1">
    <source>
        <dbReference type="EMBL" id="EEO42557.2"/>
    </source>
</evidence>
<protein>
    <submittedName>
        <fullName evidence="1">Uncharacterized protein</fullName>
    </submittedName>
</protein>
<dbReference type="HOGENOM" id="CLU_2897694_0_0_0"/>
<dbReference type="KEGG" id="fne:FSDG_01116"/>